<proteinExistence type="predicted"/>
<feature type="compositionally biased region" description="Pro residues" evidence="1">
    <location>
        <begin position="81"/>
        <end position="92"/>
    </location>
</feature>
<feature type="region of interest" description="Disordered" evidence="1">
    <location>
        <begin position="1"/>
        <end position="102"/>
    </location>
</feature>
<dbReference type="EMBL" id="JARKIB010000241">
    <property type="protein sequence ID" value="KAJ7720339.1"/>
    <property type="molecule type" value="Genomic_DNA"/>
</dbReference>
<evidence type="ECO:0000256" key="2">
    <source>
        <dbReference type="SAM" id="Phobius"/>
    </source>
</evidence>
<keyword evidence="4" id="KW-1185">Reference proteome</keyword>
<evidence type="ECO:0000256" key="1">
    <source>
        <dbReference type="SAM" id="MobiDB-lite"/>
    </source>
</evidence>
<protein>
    <submittedName>
        <fullName evidence="3">Uncharacterized protein</fullName>
    </submittedName>
</protein>
<evidence type="ECO:0000313" key="3">
    <source>
        <dbReference type="EMBL" id="KAJ7720339.1"/>
    </source>
</evidence>
<sequence length="362" mass="40500">MSSTGERPYNDDDVNVTKPSLVRMVQRQQSKWPEQKFSPSRVDVKKLKETLLDPKNGFTTNEPLISSKLPPKTHHHDSAPPKQPPANSPEPEIPNLLVPPANPDTEVERVRVYIEDSRFYPVQKTVALLSLSVHVILTSYLVLLTHFAVDSSGIKISVPDSEDGWKIPFVRMVHGQFVEEMNFDPAALEITDNKRIHLFIDNVGITHPAPKAEETAVVLPAAGSSSSTNTVSHSTSTTAREDPAVTFLREKLSTRDGHQSFVAHRGRAVSNPEIVKDWQFSVNFKRDYNKTKVPMKIKLNHIQTALGIQSTWLTNAQTAVDIIATYSKVTEVEETLNRVDDPPKGSIALLNFLTEWKKQHPV</sequence>
<feature type="compositionally biased region" description="Basic and acidic residues" evidence="1">
    <location>
        <begin position="42"/>
        <end position="52"/>
    </location>
</feature>
<comment type="caution">
    <text evidence="3">The sequence shown here is derived from an EMBL/GenBank/DDBJ whole genome shotgun (WGS) entry which is preliminary data.</text>
</comment>
<keyword evidence="2" id="KW-0472">Membrane</keyword>
<evidence type="ECO:0000313" key="4">
    <source>
        <dbReference type="Proteomes" id="UP001215598"/>
    </source>
</evidence>
<keyword evidence="2" id="KW-1133">Transmembrane helix</keyword>
<dbReference type="Proteomes" id="UP001215598">
    <property type="component" value="Unassembled WGS sequence"/>
</dbReference>
<dbReference type="AlphaFoldDB" id="A0AAD7HI19"/>
<organism evidence="3 4">
    <name type="scientific">Mycena metata</name>
    <dbReference type="NCBI Taxonomy" id="1033252"/>
    <lineage>
        <taxon>Eukaryota</taxon>
        <taxon>Fungi</taxon>
        <taxon>Dikarya</taxon>
        <taxon>Basidiomycota</taxon>
        <taxon>Agaricomycotina</taxon>
        <taxon>Agaricomycetes</taxon>
        <taxon>Agaricomycetidae</taxon>
        <taxon>Agaricales</taxon>
        <taxon>Marasmiineae</taxon>
        <taxon>Mycenaceae</taxon>
        <taxon>Mycena</taxon>
    </lineage>
</organism>
<feature type="transmembrane region" description="Helical" evidence="2">
    <location>
        <begin position="126"/>
        <end position="149"/>
    </location>
</feature>
<reference evidence="3" key="1">
    <citation type="submission" date="2023-03" db="EMBL/GenBank/DDBJ databases">
        <title>Massive genome expansion in bonnet fungi (Mycena s.s.) driven by repeated elements and novel gene families across ecological guilds.</title>
        <authorList>
            <consortium name="Lawrence Berkeley National Laboratory"/>
            <person name="Harder C.B."/>
            <person name="Miyauchi S."/>
            <person name="Viragh M."/>
            <person name="Kuo A."/>
            <person name="Thoen E."/>
            <person name="Andreopoulos B."/>
            <person name="Lu D."/>
            <person name="Skrede I."/>
            <person name="Drula E."/>
            <person name="Henrissat B."/>
            <person name="Morin E."/>
            <person name="Kohler A."/>
            <person name="Barry K."/>
            <person name="LaButti K."/>
            <person name="Morin E."/>
            <person name="Salamov A."/>
            <person name="Lipzen A."/>
            <person name="Mereny Z."/>
            <person name="Hegedus B."/>
            <person name="Baldrian P."/>
            <person name="Stursova M."/>
            <person name="Weitz H."/>
            <person name="Taylor A."/>
            <person name="Grigoriev I.V."/>
            <person name="Nagy L.G."/>
            <person name="Martin F."/>
            <person name="Kauserud H."/>
        </authorList>
    </citation>
    <scope>NUCLEOTIDE SEQUENCE</scope>
    <source>
        <strain evidence="3">CBHHK182m</strain>
    </source>
</reference>
<gene>
    <name evidence="3" type="ORF">B0H16DRAFT_1738875</name>
</gene>
<name>A0AAD7HI19_9AGAR</name>
<accession>A0AAD7HI19</accession>
<keyword evidence="2" id="KW-0812">Transmembrane</keyword>